<dbReference type="EMBL" id="LWMW01000106">
    <property type="protein sequence ID" value="KZX15864.1"/>
    <property type="molecule type" value="Genomic_DNA"/>
</dbReference>
<keyword evidence="5 10" id="KW-0547">Nucleotide-binding</keyword>
<evidence type="ECO:0000256" key="9">
    <source>
        <dbReference type="ARBA" id="ARBA00047639"/>
    </source>
</evidence>
<feature type="binding site" evidence="11">
    <location>
        <position position="148"/>
    </location>
    <ligand>
        <name>L-histidine</name>
        <dbReference type="ChEBI" id="CHEBI:57595"/>
    </ligand>
</feature>
<dbReference type="GO" id="GO:0006427">
    <property type="term" value="P:histidyl-tRNA aminoacylation"/>
    <property type="evidence" value="ECO:0007669"/>
    <property type="project" value="UniProtKB-UniRule"/>
</dbReference>
<dbReference type="InterPro" id="IPR004516">
    <property type="entry name" value="HisRS/HisZ"/>
</dbReference>
<dbReference type="Gene3D" id="3.40.50.800">
    <property type="entry name" value="Anticodon-binding domain"/>
    <property type="match status" value="1"/>
</dbReference>
<dbReference type="InterPro" id="IPR033656">
    <property type="entry name" value="HisRS_anticodon"/>
</dbReference>
<evidence type="ECO:0000313" key="14">
    <source>
        <dbReference type="Proteomes" id="UP000077275"/>
    </source>
</evidence>
<feature type="binding site" evidence="11">
    <location>
        <position position="130"/>
    </location>
    <ligand>
        <name>L-histidine</name>
        <dbReference type="ChEBI" id="CHEBI:57595"/>
    </ligand>
</feature>
<dbReference type="STRING" id="47311.MBCUT_12420"/>
<evidence type="ECO:0000256" key="3">
    <source>
        <dbReference type="ARBA" id="ARBA00022490"/>
    </source>
</evidence>
<proteinExistence type="inferred from homology"/>
<dbReference type="PATRIC" id="fig|47311.3.peg.1362"/>
<evidence type="ECO:0000256" key="6">
    <source>
        <dbReference type="ARBA" id="ARBA00022840"/>
    </source>
</evidence>
<dbReference type="PROSITE" id="PS50862">
    <property type="entry name" value="AA_TRNA_LIGASE_II"/>
    <property type="match status" value="1"/>
</dbReference>
<sequence length="466" mass="53594">MNFTYKLNLIMNFTYNISGGIILKITKPRGTRDFLFKEMKERRNAENTLREVFENYAYQEIKTPIFENLSLFTTKSGEEIVDQLYNFEDKSNREIALRPELTAPVARLYLNEMQKTAKPIKLYYFGSCFRYERTQKGRFRQFWQFGCELIGAKSPEGEAEVIAMAEDSIKKLGIENAEIHINHLGIIRGLFEHFNIDSETQETIMNLIDKGDKKLFIDSLKLGQNPLIKDIFLQDILIKFFDLTGKDEILDEIEIIINDYEKAIASLNEFKELLKYLKAFDVSNYNINLGVARGLDYYTGIVFEIYVPELGAQKQIAGGGSYNLVELFGGEAIESTGFAFGFDRLMNAIKETDEEHSMVEVYVACPLSKGNHEEIITKSFEVGQTLRRANISTEIDLSRKKFKKLLNIANKLNVKYFIIVGENDLEENSVTIKNMDTGNQELVAINNIITYIKNQIDNNNKKNKNN</sequence>
<evidence type="ECO:0000256" key="5">
    <source>
        <dbReference type="ARBA" id="ARBA00022741"/>
    </source>
</evidence>
<dbReference type="PIRSF" id="PIRSF001549">
    <property type="entry name" value="His-tRNA_synth"/>
    <property type="match status" value="1"/>
</dbReference>
<dbReference type="Gene3D" id="3.30.930.10">
    <property type="entry name" value="Bira Bifunctional Protein, Domain 2"/>
    <property type="match status" value="1"/>
</dbReference>
<keyword evidence="6 10" id="KW-0067">ATP-binding</keyword>
<evidence type="ECO:0000256" key="11">
    <source>
        <dbReference type="PIRSR" id="PIRSR001549-1"/>
    </source>
</evidence>
<evidence type="ECO:0000256" key="10">
    <source>
        <dbReference type="HAMAP-Rule" id="MF_00127"/>
    </source>
</evidence>
<dbReference type="CDD" id="cd00859">
    <property type="entry name" value="HisRS_anticodon"/>
    <property type="match status" value="1"/>
</dbReference>
<dbReference type="InterPro" id="IPR006195">
    <property type="entry name" value="aa-tRNA-synth_II"/>
</dbReference>
<dbReference type="AlphaFoldDB" id="A0A166DQX9"/>
<organism evidence="13 14">
    <name type="scientific">Methanobrevibacter cuticularis</name>
    <dbReference type="NCBI Taxonomy" id="47311"/>
    <lineage>
        <taxon>Archaea</taxon>
        <taxon>Methanobacteriati</taxon>
        <taxon>Methanobacteriota</taxon>
        <taxon>Methanomada group</taxon>
        <taxon>Methanobacteria</taxon>
        <taxon>Methanobacteriales</taxon>
        <taxon>Methanobacteriaceae</taxon>
        <taxon>Methanobrevibacter</taxon>
    </lineage>
</organism>
<feature type="binding site" evidence="11">
    <location>
        <position position="293"/>
    </location>
    <ligand>
        <name>L-histidine</name>
        <dbReference type="ChEBI" id="CHEBI:57595"/>
    </ligand>
</feature>
<dbReference type="SUPFAM" id="SSF52954">
    <property type="entry name" value="Class II aaRS ABD-related"/>
    <property type="match status" value="1"/>
</dbReference>
<accession>A0A166DQX9</accession>
<comment type="caution">
    <text evidence="13">The sequence shown here is derived from an EMBL/GenBank/DDBJ whole genome shotgun (WGS) entry which is preliminary data.</text>
</comment>
<keyword evidence="4 10" id="KW-0436">Ligase</keyword>
<dbReference type="InterPro" id="IPR015807">
    <property type="entry name" value="His-tRNA-ligase"/>
</dbReference>
<feature type="binding site" evidence="11">
    <location>
        <begin position="297"/>
        <end position="298"/>
    </location>
    <ligand>
        <name>L-histidine</name>
        <dbReference type="ChEBI" id="CHEBI:57595"/>
    </ligand>
</feature>
<evidence type="ECO:0000256" key="4">
    <source>
        <dbReference type="ARBA" id="ARBA00022598"/>
    </source>
</evidence>
<dbReference type="InterPro" id="IPR004154">
    <property type="entry name" value="Anticodon-bd"/>
</dbReference>
<dbReference type="InterPro" id="IPR041715">
    <property type="entry name" value="HisRS-like_core"/>
</dbReference>
<evidence type="ECO:0000256" key="8">
    <source>
        <dbReference type="ARBA" id="ARBA00023146"/>
    </source>
</evidence>
<dbReference type="NCBIfam" id="TIGR00442">
    <property type="entry name" value="hisS"/>
    <property type="match status" value="1"/>
</dbReference>
<dbReference type="EC" id="6.1.1.21" evidence="10"/>
<dbReference type="HAMAP" id="MF_00125">
    <property type="entry name" value="HisZ"/>
    <property type="match status" value="1"/>
</dbReference>
<dbReference type="InterPro" id="IPR004517">
    <property type="entry name" value="HisZ"/>
</dbReference>
<evidence type="ECO:0000313" key="13">
    <source>
        <dbReference type="EMBL" id="KZX15864.1"/>
    </source>
</evidence>
<keyword evidence="7 10" id="KW-0648">Protein biosynthesis</keyword>
<feature type="domain" description="Aminoacyl-transfer RNA synthetases class-II family profile" evidence="12">
    <location>
        <begin position="42"/>
        <end position="366"/>
    </location>
</feature>
<evidence type="ECO:0000256" key="2">
    <source>
        <dbReference type="ARBA" id="ARBA00008226"/>
    </source>
</evidence>
<dbReference type="CDD" id="cd00773">
    <property type="entry name" value="HisRS-like_core"/>
    <property type="match status" value="1"/>
</dbReference>
<dbReference type="GO" id="GO:0000105">
    <property type="term" value="P:L-histidine biosynthetic process"/>
    <property type="evidence" value="ECO:0007669"/>
    <property type="project" value="InterPro"/>
</dbReference>
<evidence type="ECO:0000259" key="12">
    <source>
        <dbReference type="PROSITE" id="PS50862"/>
    </source>
</evidence>
<dbReference type="PANTHER" id="PTHR43707">
    <property type="entry name" value="HISTIDYL-TRNA SYNTHETASE"/>
    <property type="match status" value="1"/>
</dbReference>
<reference evidence="13 14" key="1">
    <citation type="submission" date="2016-04" db="EMBL/GenBank/DDBJ databases">
        <title>Genome sequence of Methanobrevibacter cuticularis DSM 11139.</title>
        <authorList>
            <person name="Poehlein A."/>
            <person name="Seedorf H."/>
            <person name="Daniel R."/>
        </authorList>
    </citation>
    <scope>NUCLEOTIDE SEQUENCE [LARGE SCALE GENOMIC DNA]</scope>
    <source>
        <strain evidence="13 14">DSM 11139</strain>
    </source>
</reference>
<name>A0A166DQX9_9EURY</name>
<dbReference type="Pfam" id="PF03129">
    <property type="entry name" value="HGTP_anticodon"/>
    <property type="match status" value="1"/>
</dbReference>
<dbReference type="InterPro" id="IPR045864">
    <property type="entry name" value="aa-tRNA-synth_II/BPL/LPL"/>
</dbReference>
<feature type="binding site" evidence="11">
    <location>
        <begin position="100"/>
        <end position="102"/>
    </location>
    <ligand>
        <name>L-histidine</name>
        <dbReference type="ChEBI" id="CHEBI:57595"/>
    </ligand>
</feature>
<keyword evidence="8 10" id="KW-0030">Aminoacyl-tRNA synthetase</keyword>
<dbReference type="GO" id="GO:0005737">
    <property type="term" value="C:cytoplasm"/>
    <property type="evidence" value="ECO:0007669"/>
    <property type="project" value="UniProtKB-SubCell"/>
</dbReference>
<comment type="subcellular location">
    <subcellularLocation>
        <location evidence="1 10">Cytoplasm</location>
    </subcellularLocation>
</comment>
<dbReference type="InterPro" id="IPR036621">
    <property type="entry name" value="Anticodon-bd_dom_sf"/>
</dbReference>
<dbReference type="SUPFAM" id="SSF55681">
    <property type="entry name" value="Class II aaRS and biotin synthetases"/>
    <property type="match status" value="1"/>
</dbReference>
<keyword evidence="3 10" id="KW-0963">Cytoplasm</keyword>
<comment type="catalytic activity">
    <reaction evidence="9 10">
        <text>tRNA(His) + L-histidine + ATP = L-histidyl-tRNA(His) + AMP + diphosphate + H(+)</text>
        <dbReference type="Rhea" id="RHEA:17313"/>
        <dbReference type="Rhea" id="RHEA-COMP:9665"/>
        <dbReference type="Rhea" id="RHEA-COMP:9689"/>
        <dbReference type="ChEBI" id="CHEBI:15378"/>
        <dbReference type="ChEBI" id="CHEBI:30616"/>
        <dbReference type="ChEBI" id="CHEBI:33019"/>
        <dbReference type="ChEBI" id="CHEBI:57595"/>
        <dbReference type="ChEBI" id="CHEBI:78442"/>
        <dbReference type="ChEBI" id="CHEBI:78527"/>
        <dbReference type="ChEBI" id="CHEBI:456215"/>
        <dbReference type="EC" id="6.1.1.21"/>
    </reaction>
</comment>
<dbReference type="GO" id="GO:0004821">
    <property type="term" value="F:histidine-tRNA ligase activity"/>
    <property type="evidence" value="ECO:0007669"/>
    <property type="project" value="UniProtKB-UniRule"/>
</dbReference>
<protein>
    <recommendedName>
        <fullName evidence="10">Histidine--tRNA ligase</fullName>
        <ecNumber evidence="10">6.1.1.21</ecNumber>
    </recommendedName>
    <alternativeName>
        <fullName evidence="10">Histidyl-tRNA synthetase</fullName>
        <shortName evidence="10">HisRS</shortName>
    </alternativeName>
</protein>
<dbReference type="GO" id="GO:0005524">
    <property type="term" value="F:ATP binding"/>
    <property type="evidence" value="ECO:0007669"/>
    <property type="project" value="UniProtKB-UniRule"/>
</dbReference>
<evidence type="ECO:0000256" key="7">
    <source>
        <dbReference type="ARBA" id="ARBA00022917"/>
    </source>
</evidence>
<feature type="binding site" evidence="11">
    <location>
        <position position="144"/>
    </location>
    <ligand>
        <name>L-histidine</name>
        <dbReference type="ChEBI" id="CHEBI:57595"/>
    </ligand>
</feature>
<keyword evidence="14" id="KW-1185">Reference proteome</keyword>
<comment type="similarity">
    <text evidence="2 10">Belongs to the class-II aminoacyl-tRNA synthetase family.</text>
</comment>
<dbReference type="HAMAP" id="MF_00127">
    <property type="entry name" value="His_tRNA_synth"/>
    <property type="match status" value="1"/>
</dbReference>
<gene>
    <name evidence="10 13" type="primary">hisS</name>
    <name evidence="13" type="ORF">MBCUT_12420</name>
</gene>
<dbReference type="Proteomes" id="UP000077275">
    <property type="component" value="Unassembled WGS sequence"/>
</dbReference>
<dbReference type="Pfam" id="PF13393">
    <property type="entry name" value="tRNA-synt_His"/>
    <property type="match status" value="1"/>
</dbReference>
<dbReference type="PANTHER" id="PTHR43707:SF1">
    <property type="entry name" value="HISTIDINE--TRNA LIGASE, MITOCHONDRIAL-RELATED"/>
    <property type="match status" value="1"/>
</dbReference>
<evidence type="ECO:0000256" key="1">
    <source>
        <dbReference type="ARBA" id="ARBA00004496"/>
    </source>
</evidence>